<dbReference type="GO" id="GO:0003677">
    <property type="term" value="F:DNA binding"/>
    <property type="evidence" value="ECO:0007669"/>
    <property type="project" value="UniProtKB-KW"/>
</dbReference>
<evidence type="ECO:0000259" key="4">
    <source>
        <dbReference type="PROSITE" id="PS50987"/>
    </source>
</evidence>
<dbReference type="SUPFAM" id="SSF46785">
    <property type="entry name" value="Winged helix' DNA-binding domain"/>
    <property type="match status" value="1"/>
</dbReference>
<dbReference type="CDD" id="cd00090">
    <property type="entry name" value="HTH_ARSR"/>
    <property type="match status" value="1"/>
</dbReference>
<dbReference type="Gene3D" id="1.10.10.10">
    <property type="entry name" value="Winged helix-like DNA-binding domain superfamily/Winged helix DNA-binding domain"/>
    <property type="match status" value="1"/>
</dbReference>
<dbReference type="InterPro" id="IPR001845">
    <property type="entry name" value="HTH_ArsR_DNA-bd_dom"/>
</dbReference>
<evidence type="ECO:0000313" key="5">
    <source>
        <dbReference type="EMBL" id="QEY25575.1"/>
    </source>
</evidence>
<dbReference type="EMBL" id="CP031700">
    <property type="protein sequence ID" value="QEY25575.1"/>
    <property type="molecule type" value="Genomic_DNA"/>
</dbReference>
<keyword evidence="6" id="KW-1185">Reference proteome</keyword>
<dbReference type="Proteomes" id="UP000325713">
    <property type="component" value="Chromosome"/>
</dbReference>
<dbReference type="NCBIfam" id="NF033788">
    <property type="entry name" value="HTH_metalloreg"/>
    <property type="match status" value="1"/>
</dbReference>
<organism evidence="5 6">
    <name type="scientific">Neisseria zalophi</name>
    <dbReference type="NCBI Taxonomy" id="640030"/>
    <lineage>
        <taxon>Bacteria</taxon>
        <taxon>Pseudomonadati</taxon>
        <taxon>Pseudomonadota</taxon>
        <taxon>Betaproteobacteria</taxon>
        <taxon>Neisseriales</taxon>
        <taxon>Neisseriaceae</taxon>
        <taxon>Neisseria</taxon>
    </lineage>
</organism>
<reference evidence="5 6" key="1">
    <citation type="submission" date="2018-08" db="EMBL/GenBank/DDBJ databases">
        <title>Neisseria zalophi ATCC BAA-2455 complete genome.</title>
        <authorList>
            <person name="Veseli I.A."/>
            <person name="Buttler R."/>
            <person name="Mascarenhas dos Santos A.C."/>
            <person name="Pombert J.-F."/>
        </authorList>
    </citation>
    <scope>NUCLEOTIDE SEQUENCE [LARGE SCALE GENOMIC DNA]</scope>
    <source>
        <strain evidence="5 6">ATCC BAA-2455</strain>
    </source>
</reference>
<proteinExistence type="predicted"/>
<sequence length="102" mass="11344">METSLQHTSNVASQLKLIANPQRLDIVLLLLESELSAAEIAQATDTHVTSVSNHLNKLRSGGVVDFTRYHRVIEYRLVSPLIINVLKTIRELQNPKGPSETT</sequence>
<keyword evidence="3" id="KW-0804">Transcription</keyword>
<evidence type="ECO:0000313" key="6">
    <source>
        <dbReference type="Proteomes" id="UP000325713"/>
    </source>
</evidence>
<dbReference type="InterPro" id="IPR036388">
    <property type="entry name" value="WH-like_DNA-bd_sf"/>
</dbReference>
<dbReference type="PROSITE" id="PS50987">
    <property type="entry name" value="HTH_ARSR_2"/>
    <property type="match status" value="1"/>
</dbReference>
<dbReference type="PRINTS" id="PR00778">
    <property type="entry name" value="HTHARSR"/>
</dbReference>
<evidence type="ECO:0000256" key="1">
    <source>
        <dbReference type="ARBA" id="ARBA00023015"/>
    </source>
</evidence>
<evidence type="ECO:0000256" key="3">
    <source>
        <dbReference type="ARBA" id="ARBA00023163"/>
    </source>
</evidence>
<dbReference type="PANTHER" id="PTHR43132">
    <property type="entry name" value="ARSENICAL RESISTANCE OPERON REPRESSOR ARSR-RELATED"/>
    <property type="match status" value="1"/>
</dbReference>
<evidence type="ECO:0000256" key="2">
    <source>
        <dbReference type="ARBA" id="ARBA00023125"/>
    </source>
</evidence>
<accession>A0A5J6PSU5</accession>
<dbReference type="AlphaFoldDB" id="A0A5J6PSU5"/>
<dbReference type="GO" id="GO:0003700">
    <property type="term" value="F:DNA-binding transcription factor activity"/>
    <property type="evidence" value="ECO:0007669"/>
    <property type="project" value="InterPro"/>
</dbReference>
<dbReference type="InterPro" id="IPR036390">
    <property type="entry name" value="WH_DNA-bd_sf"/>
</dbReference>
<feature type="domain" description="HTH arsR-type" evidence="4">
    <location>
        <begin position="3"/>
        <end position="97"/>
    </location>
</feature>
<dbReference type="SMART" id="SM00418">
    <property type="entry name" value="HTH_ARSR"/>
    <property type="match status" value="1"/>
</dbReference>
<dbReference type="RefSeq" id="WP_151050023.1">
    <property type="nucleotide sequence ID" value="NZ_CP031700.1"/>
</dbReference>
<dbReference type="KEGG" id="nzl:D0T92_02835"/>
<gene>
    <name evidence="5" type="ORF">D0T92_02835</name>
</gene>
<protein>
    <submittedName>
        <fullName evidence="5">Transcriptional regulator</fullName>
    </submittedName>
</protein>
<name>A0A5J6PSU5_9NEIS</name>
<keyword evidence="1" id="KW-0805">Transcription regulation</keyword>
<dbReference type="OrthoDB" id="8606801at2"/>
<dbReference type="PANTHER" id="PTHR43132:SF2">
    <property type="entry name" value="ARSENICAL RESISTANCE OPERON REPRESSOR ARSR-RELATED"/>
    <property type="match status" value="1"/>
</dbReference>
<dbReference type="Pfam" id="PF01022">
    <property type="entry name" value="HTH_5"/>
    <property type="match status" value="1"/>
</dbReference>
<dbReference type="InterPro" id="IPR011991">
    <property type="entry name" value="ArsR-like_HTH"/>
</dbReference>
<dbReference type="InterPro" id="IPR051011">
    <property type="entry name" value="Metal_resp_trans_reg"/>
</dbReference>
<keyword evidence="2" id="KW-0238">DNA-binding</keyword>